<gene>
    <name evidence="5" type="ORF">LTR09_003646</name>
</gene>
<comment type="caution">
    <text evidence="5">The sequence shown here is derived from an EMBL/GenBank/DDBJ whole genome shotgun (WGS) entry which is preliminary data.</text>
</comment>
<evidence type="ECO:0000313" key="6">
    <source>
        <dbReference type="Proteomes" id="UP001271007"/>
    </source>
</evidence>
<evidence type="ECO:0000313" key="5">
    <source>
        <dbReference type="EMBL" id="KAK3055725.1"/>
    </source>
</evidence>
<dbReference type="GO" id="GO:0016491">
    <property type="term" value="F:oxidoreductase activity"/>
    <property type="evidence" value="ECO:0007669"/>
    <property type="project" value="UniProtKB-KW"/>
</dbReference>
<feature type="signal peptide" evidence="3">
    <location>
        <begin position="1"/>
        <end position="16"/>
    </location>
</feature>
<dbReference type="Proteomes" id="UP001271007">
    <property type="component" value="Unassembled WGS sequence"/>
</dbReference>
<keyword evidence="1" id="KW-0521">NADP</keyword>
<protein>
    <recommendedName>
        <fullName evidence="4">NmrA-like domain-containing protein</fullName>
    </recommendedName>
</protein>
<keyword evidence="6" id="KW-1185">Reference proteome</keyword>
<dbReference type="InterPro" id="IPR008030">
    <property type="entry name" value="NmrA-like"/>
</dbReference>
<sequence length="288" mass="31613">MWKISVLLIGASGSLGAPLLEELKRQKASFARVAILTAPDRASKFDGAGVEVITKSFYDSTTYLGFTHVISAVGNQLMILQPAMVEAAVAAGVQHFYASDWNSDISQKDIYDMRYFRDKQAVRAYLRQKAATTPGFQYTLMITGIFTEWTVDHDSCTARLFGQPGQRVGVTSISDIARYTIDSLHVSFQGAGRTVRIQGWTGSVEDLVAALEEARGRKYTVTYEDVAKAKEEGARLSGDDVQEMMYSIKPLLTSGAGVADGTGELDNHLFQFEPEHPVQTFQRLFGSG</sequence>
<keyword evidence="3" id="KW-0732">Signal</keyword>
<dbReference type="SUPFAM" id="SSF51735">
    <property type="entry name" value="NAD(P)-binding Rossmann-fold domains"/>
    <property type="match status" value="1"/>
</dbReference>
<evidence type="ECO:0000259" key="4">
    <source>
        <dbReference type="Pfam" id="PF05368"/>
    </source>
</evidence>
<dbReference type="PANTHER" id="PTHR47706">
    <property type="entry name" value="NMRA-LIKE FAMILY PROTEIN"/>
    <property type="match status" value="1"/>
</dbReference>
<evidence type="ECO:0000256" key="3">
    <source>
        <dbReference type="SAM" id="SignalP"/>
    </source>
</evidence>
<feature type="domain" description="NmrA-like" evidence="4">
    <location>
        <begin position="5"/>
        <end position="223"/>
    </location>
</feature>
<dbReference type="PANTHER" id="PTHR47706:SF11">
    <property type="entry name" value="ISOFLAVONE REDUCTASE FAMILY PROTEIN (AFU_ORTHOLOGUE AFUA_1G12510)"/>
    <property type="match status" value="1"/>
</dbReference>
<keyword evidence="2" id="KW-0560">Oxidoreductase</keyword>
<dbReference type="EMBL" id="JAWDJX010000008">
    <property type="protein sequence ID" value="KAK3055725.1"/>
    <property type="molecule type" value="Genomic_DNA"/>
</dbReference>
<evidence type="ECO:0000256" key="2">
    <source>
        <dbReference type="ARBA" id="ARBA00023002"/>
    </source>
</evidence>
<feature type="chain" id="PRO_5042558501" description="NmrA-like domain-containing protein" evidence="3">
    <location>
        <begin position="17"/>
        <end position="288"/>
    </location>
</feature>
<dbReference type="Pfam" id="PF05368">
    <property type="entry name" value="NmrA"/>
    <property type="match status" value="1"/>
</dbReference>
<dbReference type="InterPro" id="IPR051609">
    <property type="entry name" value="NmrA/Isoflavone_reductase-like"/>
</dbReference>
<dbReference type="InterPro" id="IPR036291">
    <property type="entry name" value="NAD(P)-bd_dom_sf"/>
</dbReference>
<evidence type="ECO:0000256" key="1">
    <source>
        <dbReference type="ARBA" id="ARBA00022857"/>
    </source>
</evidence>
<proteinExistence type="predicted"/>
<reference evidence="5" key="1">
    <citation type="submission" date="2023-04" db="EMBL/GenBank/DDBJ databases">
        <title>Black Yeasts Isolated from many extreme environments.</title>
        <authorList>
            <person name="Coleine C."/>
            <person name="Stajich J.E."/>
            <person name="Selbmann L."/>
        </authorList>
    </citation>
    <scope>NUCLEOTIDE SEQUENCE</scope>
    <source>
        <strain evidence="5">CCFEE 5312</strain>
    </source>
</reference>
<name>A0AAJ0DSQ4_9PEZI</name>
<dbReference type="Gene3D" id="3.40.50.720">
    <property type="entry name" value="NAD(P)-binding Rossmann-like Domain"/>
    <property type="match status" value="1"/>
</dbReference>
<dbReference type="AlphaFoldDB" id="A0AAJ0DSQ4"/>
<organism evidence="5 6">
    <name type="scientific">Extremus antarcticus</name>
    <dbReference type="NCBI Taxonomy" id="702011"/>
    <lineage>
        <taxon>Eukaryota</taxon>
        <taxon>Fungi</taxon>
        <taxon>Dikarya</taxon>
        <taxon>Ascomycota</taxon>
        <taxon>Pezizomycotina</taxon>
        <taxon>Dothideomycetes</taxon>
        <taxon>Dothideomycetidae</taxon>
        <taxon>Mycosphaerellales</taxon>
        <taxon>Extremaceae</taxon>
        <taxon>Extremus</taxon>
    </lineage>
</organism>
<accession>A0AAJ0DSQ4</accession>